<dbReference type="EC" id="6.2.1.26" evidence="8"/>
<evidence type="ECO:0000313" key="8">
    <source>
        <dbReference type="EMBL" id="EUJ33576.1"/>
    </source>
</evidence>
<keyword evidence="5" id="KW-0812">Transmembrane</keyword>
<dbReference type="InterPro" id="IPR000873">
    <property type="entry name" value="AMP-dep_synth/lig_dom"/>
</dbReference>
<evidence type="ECO:0000259" key="6">
    <source>
        <dbReference type="Pfam" id="PF00501"/>
    </source>
</evidence>
<name>A0ABP3B2N6_9LIST</name>
<proteinExistence type="predicted"/>
<keyword evidence="1" id="KW-0474">Menaquinone biosynthesis</keyword>
<keyword evidence="5" id="KW-1133">Transmembrane helix</keyword>
<dbReference type="InterPro" id="IPR025110">
    <property type="entry name" value="AMP-bd_C"/>
</dbReference>
<keyword evidence="9" id="KW-1185">Reference proteome</keyword>
<keyword evidence="5" id="KW-0472">Membrane</keyword>
<gene>
    <name evidence="8" type="ORF">MFLO_02257</name>
</gene>
<dbReference type="NCBIfam" id="TIGR01923">
    <property type="entry name" value="menE"/>
    <property type="match status" value="1"/>
</dbReference>
<sequence>MLNFGFSKEKDAWLCAVPIFHISGLSILMRSVIYGIPVYLEPRFDAERMVKLIASGRVTHVSVVMTMLKRLLELKSEPFHSNLRVMLLGGSAAPKEIVAQSLAQNWPLVQSFGMTETASQVVSLQPEAAAEKIGSSGKILFPSELKIVKQQETDLDGEIWIKGPTVFAGYLNREQETKAAFVDGFFRTGDLGHLDADGFLYVAERRSDLIISGGENIYPTEVEHVLLSVAGVLEAAVVGEKDAEWGEKPVAHLVVASNFDEEALRENLEARLARFKIPKAFIYHEKLPRTASGKVQRHRLKKEKFSAD</sequence>
<organism evidence="8 9">
    <name type="scientific">Listeria floridensis FSL S10-1187</name>
    <dbReference type="NCBI Taxonomy" id="1265817"/>
    <lineage>
        <taxon>Bacteria</taxon>
        <taxon>Bacillati</taxon>
        <taxon>Bacillota</taxon>
        <taxon>Bacilli</taxon>
        <taxon>Bacillales</taxon>
        <taxon>Listeriaceae</taxon>
        <taxon>Listeria</taxon>
    </lineage>
</organism>
<dbReference type="Pfam" id="PF13193">
    <property type="entry name" value="AMP-binding_C"/>
    <property type="match status" value="1"/>
</dbReference>
<feature type="domain" description="AMP-dependent synthetase/ligase" evidence="6">
    <location>
        <begin position="8"/>
        <end position="171"/>
    </location>
</feature>
<dbReference type="Gene3D" id="3.30.300.30">
    <property type="match status" value="1"/>
</dbReference>
<dbReference type="Proteomes" id="UP000019249">
    <property type="component" value="Unassembled WGS sequence"/>
</dbReference>
<dbReference type="Gene3D" id="3.40.50.12780">
    <property type="entry name" value="N-terminal domain of ligase-like"/>
    <property type="match status" value="1"/>
</dbReference>
<keyword evidence="4" id="KW-0067">ATP-binding</keyword>
<accession>A0ABP3B2N6</accession>
<dbReference type="EMBL" id="AODF01000002">
    <property type="protein sequence ID" value="EUJ33576.1"/>
    <property type="molecule type" value="Genomic_DNA"/>
</dbReference>
<keyword evidence="2 8" id="KW-0436">Ligase</keyword>
<dbReference type="GO" id="GO:0008756">
    <property type="term" value="F:o-succinylbenzoate-CoA ligase activity"/>
    <property type="evidence" value="ECO:0007669"/>
    <property type="project" value="UniProtKB-EC"/>
</dbReference>
<dbReference type="PANTHER" id="PTHR43767">
    <property type="entry name" value="LONG-CHAIN-FATTY-ACID--COA LIGASE"/>
    <property type="match status" value="1"/>
</dbReference>
<dbReference type="InterPro" id="IPR050237">
    <property type="entry name" value="ATP-dep_AMP-bd_enzyme"/>
</dbReference>
<dbReference type="InterPro" id="IPR045851">
    <property type="entry name" value="AMP-bd_C_sf"/>
</dbReference>
<evidence type="ECO:0000256" key="3">
    <source>
        <dbReference type="ARBA" id="ARBA00022741"/>
    </source>
</evidence>
<dbReference type="Pfam" id="PF00501">
    <property type="entry name" value="AMP-binding"/>
    <property type="match status" value="1"/>
</dbReference>
<feature type="domain" description="AMP-binding enzyme C-terminal" evidence="7">
    <location>
        <begin position="221"/>
        <end position="294"/>
    </location>
</feature>
<evidence type="ECO:0000313" key="9">
    <source>
        <dbReference type="Proteomes" id="UP000019249"/>
    </source>
</evidence>
<dbReference type="SUPFAM" id="SSF56801">
    <property type="entry name" value="Acetyl-CoA synthetase-like"/>
    <property type="match status" value="1"/>
</dbReference>
<evidence type="ECO:0000256" key="5">
    <source>
        <dbReference type="SAM" id="Phobius"/>
    </source>
</evidence>
<feature type="transmembrane region" description="Helical" evidence="5">
    <location>
        <begin position="12"/>
        <end position="37"/>
    </location>
</feature>
<protein>
    <submittedName>
        <fullName evidence="8">O-succinylbenzoic acid--CoA ligase</fullName>
        <ecNumber evidence="8">6.2.1.26</ecNumber>
    </submittedName>
</protein>
<evidence type="ECO:0000256" key="4">
    <source>
        <dbReference type="ARBA" id="ARBA00022840"/>
    </source>
</evidence>
<evidence type="ECO:0000256" key="1">
    <source>
        <dbReference type="ARBA" id="ARBA00022428"/>
    </source>
</evidence>
<evidence type="ECO:0000259" key="7">
    <source>
        <dbReference type="Pfam" id="PF13193"/>
    </source>
</evidence>
<comment type="caution">
    <text evidence="8">The sequence shown here is derived from an EMBL/GenBank/DDBJ whole genome shotgun (WGS) entry which is preliminary data.</text>
</comment>
<keyword evidence="3" id="KW-0547">Nucleotide-binding</keyword>
<evidence type="ECO:0000256" key="2">
    <source>
        <dbReference type="ARBA" id="ARBA00022598"/>
    </source>
</evidence>
<dbReference type="PANTHER" id="PTHR43767:SF1">
    <property type="entry name" value="NONRIBOSOMAL PEPTIDE SYNTHASE PES1 (EUROFUNG)-RELATED"/>
    <property type="match status" value="1"/>
</dbReference>
<dbReference type="InterPro" id="IPR042099">
    <property type="entry name" value="ANL_N_sf"/>
</dbReference>
<reference evidence="8 9" key="1">
    <citation type="journal article" date="2014" name="Int. J. Syst. Evol. Microbiol.">
        <title>Listeria floridensis sp. nov., Listeria aquatica sp. nov., Listeria cornellensis sp. nov., Listeria riparia sp. nov. and Listeria grandensis sp. nov., from agricultural and natural environments.</title>
        <authorList>
            <person name="den Bakker H.C."/>
            <person name="Warchocki S."/>
            <person name="Wright E.M."/>
            <person name="Allred A.F."/>
            <person name="Ahlstrom C."/>
            <person name="Manuel C.S."/>
            <person name="Stasiewicz M.J."/>
            <person name="Burrell A."/>
            <person name="Roof S."/>
            <person name="Strawn L."/>
            <person name="Fortes E.D."/>
            <person name="Nightingale K.K."/>
            <person name="Kephart D."/>
            <person name="Wiedmann M."/>
        </authorList>
    </citation>
    <scope>NUCLEOTIDE SEQUENCE [LARGE SCALE GENOMIC DNA]</scope>
    <source>
        <strain evidence="8 9">FSL S10-1187</strain>
    </source>
</reference>
<dbReference type="InterPro" id="IPR010192">
    <property type="entry name" value="MenE"/>
</dbReference>